<comment type="caution">
    <text evidence="3">The sequence shown here is derived from an EMBL/GenBank/DDBJ whole genome shotgun (WGS) entry which is preliminary data.</text>
</comment>
<feature type="domain" description="GmrSD restriction endonucleases N-terminal" evidence="1">
    <location>
        <begin position="24"/>
        <end position="200"/>
    </location>
</feature>
<organism evidence="3 4">
    <name type="scientific">Mariniflexile jejuense</name>
    <dbReference type="NCBI Taxonomy" id="1173582"/>
    <lineage>
        <taxon>Bacteria</taxon>
        <taxon>Pseudomonadati</taxon>
        <taxon>Bacteroidota</taxon>
        <taxon>Flavobacteriia</taxon>
        <taxon>Flavobacteriales</taxon>
        <taxon>Flavobacteriaceae</taxon>
        <taxon>Mariniflexile</taxon>
    </lineage>
</organism>
<evidence type="ECO:0000259" key="2">
    <source>
        <dbReference type="Pfam" id="PF25202"/>
    </source>
</evidence>
<name>A0ABW3JLP0_9FLAO</name>
<dbReference type="Pfam" id="PF25202">
    <property type="entry name" value="DUF7834"/>
    <property type="match status" value="1"/>
</dbReference>
<accession>A0ABW3JLP0</accession>
<proteinExistence type="predicted"/>
<feature type="domain" description="DUF7834" evidence="2">
    <location>
        <begin position="212"/>
        <end position="442"/>
    </location>
</feature>
<keyword evidence="4" id="KW-1185">Reference proteome</keyword>
<dbReference type="PANTHER" id="PTHR35149">
    <property type="entry name" value="SLL5132 PROTEIN"/>
    <property type="match status" value="1"/>
</dbReference>
<dbReference type="Pfam" id="PF03235">
    <property type="entry name" value="GmrSD_N"/>
    <property type="match status" value="1"/>
</dbReference>
<reference evidence="4" key="1">
    <citation type="journal article" date="2019" name="Int. J. Syst. Evol. Microbiol.">
        <title>The Global Catalogue of Microorganisms (GCM) 10K type strain sequencing project: providing services to taxonomists for standard genome sequencing and annotation.</title>
        <authorList>
            <consortium name="The Broad Institute Genomics Platform"/>
            <consortium name="The Broad Institute Genome Sequencing Center for Infectious Disease"/>
            <person name="Wu L."/>
            <person name="Ma J."/>
        </authorList>
    </citation>
    <scope>NUCLEOTIDE SEQUENCE [LARGE SCALE GENOMIC DNA]</scope>
    <source>
        <strain evidence="4">CCUG 62414</strain>
    </source>
</reference>
<dbReference type="RefSeq" id="WP_379926066.1">
    <property type="nucleotide sequence ID" value="NZ_JBHTJI010000001.1"/>
</dbReference>
<evidence type="ECO:0000313" key="3">
    <source>
        <dbReference type="EMBL" id="MFD0990471.1"/>
    </source>
</evidence>
<dbReference type="Proteomes" id="UP001597061">
    <property type="component" value="Unassembled WGS sequence"/>
</dbReference>
<dbReference type="InterPro" id="IPR004919">
    <property type="entry name" value="GmrSD_N"/>
</dbReference>
<sequence>MNDVLLKEKKSVKESVFSRVVSVKEFLSNRYLTIPIYQRPYKWNHNHVGQLVNDIKTFKNKPLYRFGTIVIHKEETNSAYNIVDGQQRTITILLIIHALIEKYKTNKTINDTSKELFELEKHLVELFFTHPVSQQNIFENYQHIVRLVSDFDDYMVNFLLYKCEFIEFTLKDISEAFQFFDSQNSRGKDLDPHDLLKAYHLREFDESENKIKLKIVNQWENTEDDELAHLFSEYLYRIKGWSSAESAREFSKNEIYLFKGINIHELNQFPYSKSLRILHYFVDDYNNSFHRKIDQSFYHYPFQLDQTIINGRRFFEMIHHYHNVFNTMVRSIKNNPILNLQSKKILETIDNYEGLGRTGDLYTRLLFDTILIYYVDKFGENDLNAAIQYFFIWAFNLRLNYQSLQFSSVDNYVLEHNMFKKIKDAFTPQQVIKENLSITQNPISSKTQKIIDLFVEFNFIRKDA</sequence>
<evidence type="ECO:0000259" key="1">
    <source>
        <dbReference type="Pfam" id="PF03235"/>
    </source>
</evidence>
<gene>
    <name evidence="3" type="ORF">ACFQ1R_10215</name>
</gene>
<evidence type="ECO:0000313" key="4">
    <source>
        <dbReference type="Proteomes" id="UP001597061"/>
    </source>
</evidence>
<dbReference type="InterPro" id="IPR057156">
    <property type="entry name" value="DUF7834"/>
</dbReference>
<dbReference type="PANTHER" id="PTHR35149:SF1">
    <property type="entry name" value="DUF5655 DOMAIN-CONTAINING PROTEIN"/>
    <property type="match status" value="1"/>
</dbReference>
<protein>
    <submittedName>
        <fullName evidence="3">DUF262 domain-containing protein</fullName>
    </submittedName>
</protein>
<dbReference type="EMBL" id="JBHTJI010000001">
    <property type="protein sequence ID" value="MFD0990471.1"/>
    <property type="molecule type" value="Genomic_DNA"/>
</dbReference>